<dbReference type="InterPro" id="IPR042128">
    <property type="entry name" value="NuoE_dom"/>
</dbReference>
<name>A0A8J7D1R2_DESMC</name>
<sequence length="99" mass="10517">MDLPELIEIGPSDLHTIQVCKSIVCYAKGAPTILTHLEKFFEINPGETTANNQILLLTANCLGACEIAPAVAFDGTVLGNQTAELVSDCIKGWLQDGST</sequence>
<reference evidence="1" key="1">
    <citation type="submission" date="2020-10" db="EMBL/GenBank/DDBJ databases">
        <authorList>
            <person name="Castelo-Branco R."/>
            <person name="Eusebio N."/>
            <person name="Adriana R."/>
            <person name="Vieira A."/>
            <person name="Brugerolle De Fraissinette N."/>
            <person name="Rezende De Castro R."/>
            <person name="Schneider M.P."/>
            <person name="Vasconcelos V."/>
            <person name="Leao P.N."/>
        </authorList>
    </citation>
    <scope>NUCLEOTIDE SEQUENCE</scope>
    <source>
        <strain evidence="1">LEGE 12446</strain>
    </source>
</reference>
<gene>
    <name evidence="1" type="ORF">IQ276_20440</name>
</gene>
<organism evidence="1 2">
    <name type="scientific">Desmonostoc muscorum LEGE 12446</name>
    <dbReference type="NCBI Taxonomy" id="1828758"/>
    <lineage>
        <taxon>Bacteria</taxon>
        <taxon>Bacillati</taxon>
        <taxon>Cyanobacteriota</taxon>
        <taxon>Cyanophyceae</taxon>
        <taxon>Nostocales</taxon>
        <taxon>Nostocaceae</taxon>
        <taxon>Desmonostoc</taxon>
    </lineage>
</organism>
<dbReference type="CDD" id="cd03064">
    <property type="entry name" value="TRX_Fd_NuoE"/>
    <property type="match status" value="1"/>
</dbReference>
<accession>A0A8J7D1R2</accession>
<dbReference type="PANTHER" id="PTHR43342:SF2">
    <property type="entry name" value="POTENTIAL NAD-REDUCING HYDROGENASE SUBUNIT"/>
    <property type="match status" value="1"/>
</dbReference>
<dbReference type="PANTHER" id="PTHR43342">
    <property type="entry name" value="NADH-QUINONE OXIDOREDUCTASE, E SUBUNIT"/>
    <property type="match status" value="1"/>
</dbReference>
<dbReference type="AlphaFoldDB" id="A0A8J7D1R2"/>
<dbReference type="Proteomes" id="UP000622533">
    <property type="component" value="Unassembled WGS sequence"/>
</dbReference>
<dbReference type="Gene3D" id="3.40.30.10">
    <property type="entry name" value="Glutaredoxin"/>
    <property type="match status" value="1"/>
</dbReference>
<evidence type="ECO:0000313" key="2">
    <source>
        <dbReference type="Proteomes" id="UP000622533"/>
    </source>
</evidence>
<comment type="caution">
    <text evidence="1">The sequence shown here is derived from an EMBL/GenBank/DDBJ whole genome shotgun (WGS) entry which is preliminary data.</text>
</comment>
<proteinExistence type="predicted"/>
<dbReference type="EMBL" id="JADEXS010000302">
    <property type="protein sequence ID" value="MBE9024707.1"/>
    <property type="molecule type" value="Genomic_DNA"/>
</dbReference>
<dbReference type="RefSeq" id="WP_193919279.1">
    <property type="nucleotide sequence ID" value="NZ_JADEXS020000001.1"/>
</dbReference>
<dbReference type="SUPFAM" id="SSF52833">
    <property type="entry name" value="Thioredoxin-like"/>
    <property type="match status" value="1"/>
</dbReference>
<keyword evidence="2" id="KW-1185">Reference proteome</keyword>
<dbReference type="InterPro" id="IPR036249">
    <property type="entry name" value="Thioredoxin-like_sf"/>
</dbReference>
<dbReference type="Pfam" id="PF01257">
    <property type="entry name" value="2Fe-2S_thioredx"/>
    <property type="match status" value="1"/>
</dbReference>
<protein>
    <submittedName>
        <fullName evidence="1">NAD(P)H-dependent oxidoreductase subunit E</fullName>
    </submittedName>
</protein>
<evidence type="ECO:0000313" key="1">
    <source>
        <dbReference type="EMBL" id="MBE9024707.1"/>
    </source>
</evidence>
<dbReference type="InterPro" id="IPR028431">
    <property type="entry name" value="NADP_DH_HndA-like"/>
</dbReference>